<sequence length="44" mass="5197">MKRSIELCLRFCRLTANKIMFLVEVVRSSIVNISMQEIQKLLLE</sequence>
<protein>
    <submittedName>
        <fullName evidence="1">Uncharacterized protein</fullName>
    </submittedName>
</protein>
<dbReference type="EMBL" id="GBRH01188048">
    <property type="protein sequence ID" value="JAE09848.1"/>
    <property type="molecule type" value="Transcribed_RNA"/>
</dbReference>
<proteinExistence type="predicted"/>
<reference evidence="1" key="1">
    <citation type="submission" date="2014-09" db="EMBL/GenBank/DDBJ databases">
        <authorList>
            <person name="Magalhaes I.L.F."/>
            <person name="Oliveira U."/>
            <person name="Santos F.R."/>
            <person name="Vidigal T.H.D.A."/>
            <person name="Brescovit A.D."/>
            <person name="Santos A.J."/>
        </authorList>
    </citation>
    <scope>NUCLEOTIDE SEQUENCE</scope>
    <source>
        <tissue evidence="1">Shoot tissue taken approximately 20 cm above the soil surface</tissue>
    </source>
</reference>
<organism evidence="1">
    <name type="scientific">Arundo donax</name>
    <name type="common">Giant reed</name>
    <name type="synonym">Donax arundinaceus</name>
    <dbReference type="NCBI Taxonomy" id="35708"/>
    <lineage>
        <taxon>Eukaryota</taxon>
        <taxon>Viridiplantae</taxon>
        <taxon>Streptophyta</taxon>
        <taxon>Embryophyta</taxon>
        <taxon>Tracheophyta</taxon>
        <taxon>Spermatophyta</taxon>
        <taxon>Magnoliopsida</taxon>
        <taxon>Liliopsida</taxon>
        <taxon>Poales</taxon>
        <taxon>Poaceae</taxon>
        <taxon>PACMAD clade</taxon>
        <taxon>Arundinoideae</taxon>
        <taxon>Arundineae</taxon>
        <taxon>Arundo</taxon>
    </lineage>
</organism>
<evidence type="ECO:0000313" key="1">
    <source>
        <dbReference type="EMBL" id="JAE09848.1"/>
    </source>
</evidence>
<dbReference type="AlphaFoldDB" id="A0A0A9FNH4"/>
<name>A0A0A9FNH4_ARUDO</name>
<reference evidence="1" key="2">
    <citation type="journal article" date="2015" name="Data Brief">
        <title>Shoot transcriptome of the giant reed, Arundo donax.</title>
        <authorList>
            <person name="Barrero R.A."/>
            <person name="Guerrero F.D."/>
            <person name="Moolhuijzen P."/>
            <person name="Goolsby J.A."/>
            <person name="Tidwell J."/>
            <person name="Bellgard S.E."/>
            <person name="Bellgard M.I."/>
        </authorList>
    </citation>
    <scope>NUCLEOTIDE SEQUENCE</scope>
    <source>
        <tissue evidence="1">Shoot tissue taken approximately 20 cm above the soil surface</tissue>
    </source>
</reference>
<accession>A0A0A9FNH4</accession>